<keyword evidence="2" id="KW-1185">Reference proteome</keyword>
<name>A0A024P7E2_9BACI</name>
<gene>
    <name evidence="1" type="ORF">BN983_03364</name>
</gene>
<dbReference type="AlphaFoldDB" id="A0A024P7E2"/>
<proteinExistence type="predicted"/>
<reference evidence="1 2" key="2">
    <citation type="submission" date="2014-05" db="EMBL/GenBank/DDBJ databases">
        <title>Draft genome sequence of Halobacillus karajensis HK-03.</title>
        <authorList>
            <person name="Khelaifia S."/>
            <person name="Croce O."/>
            <person name="Lagier J.C."/>
            <person name="Raoult D."/>
        </authorList>
    </citation>
    <scope>NUCLEOTIDE SEQUENCE [LARGE SCALE GENOMIC DNA]</scope>
    <source>
        <strain evidence="1 2">HD-03</strain>
    </source>
</reference>
<accession>A0A024P7E2</accession>
<organism evidence="1 2">
    <name type="scientific">Halobacillus karajensis</name>
    <dbReference type="NCBI Taxonomy" id="195088"/>
    <lineage>
        <taxon>Bacteria</taxon>
        <taxon>Bacillati</taxon>
        <taxon>Bacillota</taxon>
        <taxon>Bacilli</taxon>
        <taxon>Bacillales</taxon>
        <taxon>Bacillaceae</taxon>
        <taxon>Halobacillus</taxon>
    </lineage>
</organism>
<dbReference type="EMBL" id="CCDI010000004">
    <property type="protein sequence ID" value="CDQ25059.1"/>
    <property type="molecule type" value="Genomic_DNA"/>
</dbReference>
<evidence type="ECO:0000313" key="2">
    <source>
        <dbReference type="Proteomes" id="UP000028868"/>
    </source>
</evidence>
<evidence type="ECO:0000313" key="1">
    <source>
        <dbReference type="EMBL" id="CDQ25059.1"/>
    </source>
</evidence>
<protein>
    <submittedName>
        <fullName evidence="1">Uncharacterized protein</fullName>
    </submittedName>
</protein>
<reference evidence="2" key="1">
    <citation type="submission" date="2014-03" db="EMBL/GenBank/DDBJ databases">
        <authorList>
            <person name="Urmite Genomes U."/>
        </authorList>
    </citation>
    <scope>NUCLEOTIDE SEQUENCE [LARGE SCALE GENOMIC DNA]</scope>
    <source>
        <strain evidence="2">HD-03</strain>
    </source>
</reference>
<sequence>MESVPLRTYQKSFIQMFLAFPYWNKKRVPFFLRLAAAYCHLSRESMGKKHAIILLFCLHKG</sequence>
<comment type="caution">
    <text evidence="1">The sequence shown here is derived from an EMBL/GenBank/DDBJ whole genome shotgun (WGS) entry which is preliminary data.</text>
</comment>
<dbReference type="Proteomes" id="UP000028868">
    <property type="component" value="Unassembled WGS sequence"/>
</dbReference>